<accession>A0AAU8JA51</accession>
<dbReference type="RefSeq" id="WP_054466410.1">
    <property type="nucleotide sequence ID" value="NZ_CP159837.1"/>
</dbReference>
<gene>
    <name evidence="2" type="ORF">ABWT76_003704</name>
</gene>
<proteinExistence type="predicted"/>
<feature type="region of interest" description="Disordered" evidence="1">
    <location>
        <begin position="66"/>
        <end position="85"/>
    </location>
</feature>
<name>A0AAU8JA51_9CYAN</name>
<organism evidence="2">
    <name type="scientific">Planktothricoides raciborskii GIHE-MW2</name>
    <dbReference type="NCBI Taxonomy" id="2792601"/>
    <lineage>
        <taxon>Bacteria</taxon>
        <taxon>Bacillati</taxon>
        <taxon>Cyanobacteriota</taxon>
        <taxon>Cyanophyceae</taxon>
        <taxon>Oscillatoriophycideae</taxon>
        <taxon>Oscillatoriales</taxon>
        <taxon>Oscillatoriaceae</taxon>
        <taxon>Planktothricoides</taxon>
    </lineage>
</organism>
<evidence type="ECO:0000256" key="1">
    <source>
        <dbReference type="SAM" id="MobiDB-lite"/>
    </source>
</evidence>
<dbReference type="AlphaFoldDB" id="A0AAU8JA51"/>
<protein>
    <recommendedName>
        <fullName evidence="3">Type II toxin-antitoxin system ParD family antitoxin</fullName>
    </recommendedName>
</protein>
<sequence length="121" mass="14169">MVTITLTNEQEKFLEEQIKTGKYKNYQELISKAFEALVKQEKSQEILEIRGSESAQKLLNQKLEQLSRERVNNQNQTSDPQRQELAQEFTQLCKETQALHADRPLTDAEIQEEINAYRRGE</sequence>
<evidence type="ECO:0008006" key="3">
    <source>
        <dbReference type="Google" id="ProtNLM"/>
    </source>
</evidence>
<evidence type="ECO:0000313" key="2">
    <source>
        <dbReference type="EMBL" id="XCM35051.1"/>
    </source>
</evidence>
<reference evidence="2" key="1">
    <citation type="submission" date="2024-07" db="EMBL/GenBank/DDBJ databases">
        <authorList>
            <person name="Kim Y.J."/>
            <person name="Jeong J.Y."/>
        </authorList>
    </citation>
    <scope>NUCLEOTIDE SEQUENCE</scope>
    <source>
        <strain evidence="2">GIHE-MW2</strain>
    </source>
</reference>
<dbReference type="EMBL" id="CP159837">
    <property type="protein sequence ID" value="XCM35051.1"/>
    <property type="molecule type" value="Genomic_DNA"/>
</dbReference>